<protein>
    <recommendedName>
        <fullName evidence="3">5'-nucleotidase</fullName>
        <ecNumber evidence="3">3.1.3.5</ecNumber>
    </recommendedName>
</protein>
<evidence type="ECO:0000259" key="9">
    <source>
        <dbReference type="Pfam" id="PF02872"/>
    </source>
</evidence>
<evidence type="ECO:0000256" key="3">
    <source>
        <dbReference type="ARBA" id="ARBA00012643"/>
    </source>
</evidence>
<dbReference type="GO" id="GO:0006196">
    <property type="term" value="P:AMP catabolic process"/>
    <property type="evidence" value="ECO:0007669"/>
    <property type="project" value="TreeGrafter"/>
</dbReference>
<dbReference type="Pfam" id="PF02872">
    <property type="entry name" value="5_nucleotid_C"/>
    <property type="match status" value="4"/>
</dbReference>
<evidence type="ECO:0000256" key="5">
    <source>
        <dbReference type="ARBA" id="ARBA00022729"/>
    </source>
</evidence>
<feature type="domain" description="5'-Nucleotidase C-terminal" evidence="9">
    <location>
        <begin position="225"/>
        <end position="395"/>
    </location>
</feature>
<dbReference type="SUPFAM" id="SSF56300">
    <property type="entry name" value="Metallo-dependent phosphatases"/>
    <property type="match status" value="4"/>
</dbReference>
<comment type="similarity">
    <text evidence="2">Belongs to the 5'-nucleotidase family.</text>
</comment>
<keyword evidence="6" id="KW-0547">Nucleotide-binding</keyword>
<dbReference type="PANTHER" id="PTHR11575">
    <property type="entry name" value="5'-NUCLEOTIDASE-RELATED"/>
    <property type="match status" value="1"/>
</dbReference>
<evidence type="ECO:0000256" key="7">
    <source>
        <dbReference type="ARBA" id="ARBA00022801"/>
    </source>
</evidence>
<dbReference type="GO" id="GO:0005886">
    <property type="term" value="C:plasma membrane"/>
    <property type="evidence" value="ECO:0007669"/>
    <property type="project" value="TreeGrafter"/>
</dbReference>
<gene>
    <name evidence="10" type="ORF">BINO364_LOCUS6628</name>
</gene>
<dbReference type="PRINTS" id="PR01607">
    <property type="entry name" value="APYRASEFAMLY"/>
</dbReference>
<evidence type="ECO:0000256" key="1">
    <source>
        <dbReference type="ARBA" id="ARBA00000815"/>
    </source>
</evidence>
<keyword evidence="11" id="KW-1185">Reference proteome</keyword>
<organism evidence="10 11">
    <name type="scientific">Brenthis ino</name>
    <name type="common">lesser marbled fritillary</name>
    <dbReference type="NCBI Taxonomy" id="405034"/>
    <lineage>
        <taxon>Eukaryota</taxon>
        <taxon>Metazoa</taxon>
        <taxon>Ecdysozoa</taxon>
        <taxon>Arthropoda</taxon>
        <taxon>Hexapoda</taxon>
        <taxon>Insecta</taxon>
        <taxon>Pterygota</taxon>
        <taxon>Neoptera</taxon>
        <taxon>Endopterygota</taxon>
        <taxon>Lepidoptera</taxon>
        <taxon>Glossata</taxon>
        <taxon>Ditrysia</taxon>
        <taxon>Papilionoidea</taxon>
        <taxon>Nymphalidae</taxon>
        <taxon>Heliconiinae</taxon>
        <taxon>Argynnini</taxon>
        <taxon>Brenthis</taxon>
    </lineage>
</organism>
<accession>A0A8J9YBK1</accession>
<dbReference type="InterPro" id="IPR006179">
    <property type="entry name" value="5_nucleotidase/apyrase"/>
</dbReference>
<keyword evidence="7" id="KW-0378">Hydrolase</keyword>
<dbReference type="SUPFAM" id="SSF55816">
    <property type="entry name" value="5'-nucleotidase (syn. UDP-sugar hydrolase), C-terminal domain"/>
    <property type="match status" value="4"/>
</dbReference>
<dbReference type="Pfam" id="PF00149">
    <property type="entry name" value="Metallophos"/>
    <property type="match status" value="1"/>
</dbReference>
<feature type="domain" description="5'-Nucleotidase C-terminal" evidence="9">
    <location>
        <begin position="685"/>
        <end position="858"/>
    </location>
</feature>
<dbReference type="EC" id="3.1.3.5" evidence="3"/>
<evidence type="ECO:0000259" key="8">
    <source>
        <dbReference type="Pfam" id="PF00149"/>
    </source>
</evidence>
<dbReference type="InterPro" id="IPR029052">
    <property type="entry name" value="Metallo-depent_PP-like"/>
</dbReference>
<dbReference type="PANTHER" id="PTHR11575:SF24">
    <property type="entry name" value="5'-NUCLEOTIDASE"/>
    <property type="match status" value="1"/>
</dbReference>
<dbReference type="Gene3D" id="3.60.21.10">
    <property type="match status" value="4"/>
</dbReference>
<evidence type="ECO:0000256" key="6">
    <source>
        <dbReference type="ARBA" id="ARBA00022741"/>
    </source>
</evidence>
<dbReference type="EMBL" id="OV170222">
    <property type="protein sequence ID" value="CAH0720390.1"/>
    <property type="molecule type" value="Genomic_DNA"/>
</dbReference>
<evidence type="ECO:0000256" key="2">
    <source>
        <dbReference type="ARBA" id="ARBA00006654"/>
    </source>
</evidence>
<dbReference type="Proteomes" id="UP000838878">
    <property type="component" value="Chromosome 2"/>
</dbReference>
<sequence>MNSLGNSDLERGSSNLTRFIENLETTVLASNIVLNSDIAKQKIQKSILKDIQGIKVGIIGYLTPKYNILDSTDSIEYIDEIIAMQEEVQILKAQGAKIIIALGQSEIGKDIEIALEVDGVDLVINGHDNSFFSNGTVAESDFENSIKSIIISQKSGKQVPVIRSYAYNKYLGKIVVLINRNGNIVDYRVDPLLLDNSIPQDSEISQIIKNSVDDVMAYSNVEVGNTVVVLDGETCGLEECNFGNLVLDSMVFHYASKFEGERWTDSPIAIINGGALSRRILPQNTPITQGDLLSSIPENDVLVTVTLNGTLLTQVLEHSVSSYTRSNPSGQLLQFSGIRATFDLAKDPHSRLISAVVRCWNCFVPQFFTIDEWRDYKILMPSSLAKGGYGYSMLVNLPRQELDYDVVTCVADYIKRRSPVYPEVAERLVLLNQDSAPDSAIALSSTILMLIPALSLLLNSSLGNHEFDNGISGLTPFIRNLTCPVLAANLILTEEPDLQSEHNLMNSVIFNINGIKVGIIGYLTPDTKFLAMKNKVDYIEEVVAIKKEVEKLKREEVKILIALGHSGFLKDLEIAEKVEDIDLVIGGHTNTFLWNGTAPDAEIVQGPYPTLVMQPSGRLVPAVQAYAYTKYLGKLHLEFNSDGELINFDGNPVLLNNSIPQDPSVLAIVDKYRQNIIKISDAVVGISSVTLDGLSCRLNECNMGNLITDAIVEKYASEYQGDGWTDAPVAILQGGGIRASVTHVTQPFNVTKGDLFAVMPFDGNIVKITLNGSSIWKMLEHSVAKYNTIRAPGQFLQMSGLKVEYDLNRRPGKRVVRAEVLCGNCQLPKYSPINMSEMYNILTNGFLSMGGDGFSVLNGLPAITLNYNELSCTVDYMNRTNAVHPAIEGTWIKSYGCEQSLGNHEFDNGVSGLTPFINNLSCPVLAANLILTKVPELEKETNLKKSVIFQITGTSVGIIGYLTPETKMLAVKNNVEYVDEIVALKEEVKKLKSEGVHIIIGLGHSGFSKDLVIAKEVDGIDLVIGGHSNTFLWNGTSPDTEKSQGPYPTYVTQASGKRVPVVQAYAYTKYLGKLHLIFNSKGDLLDADGTPILLDKSIPQDPDVLKIVKRYHTEILNDTEEVIGNTAVVLDGLGCQHTECNMGNMITDAMIYCYAIEYKGTDHWTDAPIAIIQGGGIRSSIAHAKMPTAITKGDIIGVLPFEGHLVVVTMKGKVLQHMLEHSIENLNDLDYPGEFLQVSGIKVVYDISRPTGSRVVQALVRCWNCSIPKYNELNLNEEYNVIMSSFVSNGGDDYSMLVGLPTRVLNHSELTCTMLYIKNHIHIFPGIEGRSLGNHEFDEAVDGLIPFLRNLTSPTVTANLLLDKVPELKEQANLHNSIIINKNGINLGIVGYLTPETKFLAPKNDVDYEDEIIALKREVKKLKLSGIKILIALGHSGYYKDIEIAENVEDLDLVIGGHSNTFLTNMHNSSEMPEYRQGPYPTVVEQASGRKVLVVQAYAYTKYLGKLSLTFDSQGEIINYHGEPILLDKNIPEDPQVLKLVESYRTDADNIYSEVVGNSLVFLDGDSCRLKECNLGNFINDAVINYTRQYNEDYSDINIAIIQGGRIRTSISHPQTPFNITRGDMITVIPFSDTLCILRLNGTILKLAMEHSIANWRKIDSSGQFLQYSGIQVVYDLARKPGSRIVKAKGMCTNCSEPSDIGDHLQYKIVMSRFIADGGDGYHTFQNLPREILPYNEVTCAINYLNKYSPIKPTVSKRIIILNEDKIEGALFSKGHSTNLSFILLLCVFIKFL</sequence>
<dbReference type="Gene3D" id="3.90.780.10">
    <property type="entry name" value="5'-Nucleotidase, C-terminal domain"/>
    <property type="match status" value="4"/>
</dbReference>
<evidence type="ECO:0000313" key="10">
    <source>
        <dbReference type="EMBL" id="CAH0720390.1"/>
    </source>
</evidence>
<keyword evidence="5" id="KW-0732">Signal</keyword>
<dbReference type="OrthoDB" id="7722975at2759"/>
<dbReference type="InterPro" id="IPR008334">
    <property type="entry name" value="5'-Nucleotdase_C"/>
</dbReference>
<dbReference type="InterPro" id="IPR036907">
    <property type="entry name" value="5'-Nucleotdase_C_sf"/>
</dbReference>
<dbReference type="GO" id="GO:0046872">
    <property type="term" value="F:metal ion binding"/>
    <property type="evidence" value="ECO:0007669"/>
    <property type="project" value="UniProtKB-KW"/>
</dbReference>
<evidence type="ECO:0000256" key="4">
    <source>
        <dbReference type="ARBA" id="ARBA00022723"/>
    </source>
</evidence>
<dbReference type="InterPro" id="IPR004843">
    <property type="entry name" value="Calcineurin-like_PHP"/>
</dbReference>
<dbReference type="FunFam" id="3.60.21.10:FF:000020">
    <property type="entry name" value="NT5E isoform 4"/>
    <property type="match status" value="1"/>
</dbReference>
<keyword evidence="4" id="KW-0479">Metal-binding</keyword>
<proteinExistence type="inferred from homology"/>
<comment type="catalytic activity">
    <reaction evidence="1">
        <text>a ribonucleoside 5'-phosphate + H2O = a ribonucleoside + phosphate</text>
        <dbReference type="Rhea" id="RHEA:12484"/>
        <dbReference type="ChEBI" id="CHEBI:15377"/>
        <dbReference type="ChEBI" id="CHEBI:18254"/>
        <dbReference type="ChEBI" id="CHEBI:43474"/>
        <dbReference type="ChEBI" id="CHEBI:58043"/>
        <dbReference type="EC" id="3.1.3.5"/>
    </reaction>
</comment>
<dbReference type="GO" id="GO:0000166">
    <property type="term" value="F:nucleotide binding"/>
    <property type="evidence" value="ECO:0007669"/>
    <property type="project" value="UniProtKB-KW"/>
</dbReference>
<dbReference type="GO" id="GO:0008253">
    <property type="term" value="F:5'-nucleotidase activity"/>
    <property type="evidence" value="ECO:0007669"/>
    <property type="project" value="UniProtKB-EC"/>
</dbReference>
<reference evidence="10" key="1">
    <citation type="submission" date="2021-12" db="EMBL/GenBank/DDBJ databases">
        <authorList>
            <person name="Martin H S."/>
        </authorList>
    </citation>
    <scope>NUCLEOTIDE SEQUENCE</scope>
</reference>
<name>A0A8J9YBK1_9NEOP</name>
<evidence type="ECO:0000313" key="11">
    <source>
        <dbReference type="Proteomes" id="UP000838878"/>
    </source>
</evidence>
<dbReference type="FunFam" id="3.90.780.10:FF:000001">
    <property type="entry name" value="NT5E isoform 3"/>
    <property type="match status" value="2"/>
</dbReference>
<feature type="domain" description="Calcineurin-like phosphoesterase" evidence="8">
    <location>
        <begin position="399"/>
        <end position="589"/>
    </location>
</feature>
<feature type="domain" description="5'-Nucleotidase C-terminal" evidence="9">
    <location>
        <begin position="1555"/>
        <end position="1726"/>
    </location>
</feature>
<feature type="non-terminal residue" evidence="10">
    <location>
        <position position="1793"/>
    </location>
</feature>
<feature type="domain" description="5'-Nucleotidase C-terminal" evidence="9">
    <location>
        <begin position="1122"/>
        <end position="1298"/>
    </location>
</feature>